<name>A0A077LVH0_9MICO</name>
<keyword evidence="1 5" id="KW-0808">Transferase</keyword>
<accession>A0A077LVH0</accession>
<dbReference type="Proteomes" id="UP000035721">
    <property type="component" value="Unassembled WGS sequence"/>
</dbReference>
<evidence type="ECO:0000313" key="5">
    <source>
        <dbReference type="EMBL" id="CCH77671.1"/>
    </source>
</evidence>
<dbReference type="Pfam" id="PF00583">
    <property type="entry name" value="Acetyltransf_1"/>
    <property type="match status" value="1"/>
</dbReference>
<evidence type="ECO:0000256" key="2">
    <source>
        <dbReference type="ARBA" id="ARBA00023315"/>
    </source>
</evidence>
<dbReference type="InterPro" id="IPR016181">
    <property type="entry name" value="Acyl_CoA_acyltransferase"/>
</dbReference>
<evidence type="ECO:0000256" key="3">
    <source>
        <dbReference type="SAM" id="MobiDB-lite"/>
    </source>
</evidence>
<sequence length="344" mass="35920">MRRRLPAPDPATGASLTDVVGTLTSKNDAVLVVETRSGPVEVHVVDVVAAKVVPPRPSRRGAPHLALSVDDLQRVLIGAWGALEREPLGEWQLRASRGFTARGNSVATPGSPGVPLEEAVAYAMDWYAGRGLPLNVTLAGPVGFAVADDPLGAFLLGRGARVATRSLTLTASATAVTSVLTPSPTSPSATSPSPSATSPSAVAVWHPIGASAPRPSLREELTDRWLRAYGSYRTGPADAVRGVLTGSERQWFAEVEDDDELVGIGRLAVNDGWGGIAAMWVDPDRRRAGLARAMLAAMAARAVEAGAGSLHLQVLADNDGARQAYAAMGFVPHHEYVNLVTPTS</sequence>
<gene>
    <name evidence="5" type="ORF">BN12_2120002</name>
</gene>
<dbReference type="InterPro" id="IPR050832">
    <property type="entry name" value="Bact_Acetyltransf"/>
</dbReference>
<dbReference type="Gene3D" id="3.40.630.30">
    <property type="match status" value="1"/>
</dbReference>
<evidence type="ECO:0000313" key="6">
    <source>
        <dbReference type="Proteomes" id="UP000035721"/>
    </source>
</evidence>
<reference evidence="5 6" key="1">
    <citation type="journal article" date="2013" name="ISME J.">
        <title>A metabolic model for members of the genus Tetrasphaera involved in enhanced biological phosphorus removal.</title>
        <authorList>
            <person name="Kristiansen R."/>
            <person name="Nguyen H.T.T."/>
            <person name="Saunders A.M."/>
            <person name="Nielsen J.L."/>
            <person name="Wimmer R."/>
            <person name="Le V.Q."/>
            <person name="McIlroy S.J."/>
            <person name="Petrovski S."/>
            <person name="Seviour R.J."/>
            <person name="Calteau A."/>
            <person name="Nielsen K.L."/>
            <person name="Nielsen P.H."/>
        </authorList>
    </citation>
    <scope>NUCLEOTIDE SEQUENCE [LARGE SCALE GENOMIC DNA]</scope>
    <source>
        <strain evidence="5 6">T1-X7</strain>
    </source>
</reference>
<dbReference type="InterPro" id="IPR000182">
    <property type="entry name" value="GNAT_dom"/>
</dbReference>
<dbReference type="PANTHER" id="PTHR43877">
    <property type="entry name" value="AMINOALKYLPHOSPHONATE N-ACETYLTRANSFERASE-RELATED-RELATED"/>
    <property type="match status" value="1"/>
</dbReference>
<dbReference type="SUPFAM" id="SSF55729">
    <property type="entry name" value="Acyl-CoA N-acyltransferases (Nat)"/>
    <property type="match status" value="1"/>
</dbReference>
<proteinExistence type="predicted"/>
<dbReference type="STRING" id="1194083.BN12_2120002"/>
<evidence type="ECO:0000256" key="1">
    <source>
        <dbReference type="ARBA" id="ARBA00022679"/>
    </source>
</evidence>
<evidence type="ECO:0000259" key="4">
    <source>
        <dbReference type="PROSITE" id="PS51186"/>
    </source>
</evidence>
<dbReference type="AlphaFoldDB" id="A0A077LVH0"/>
<protein>
    <submittedName>
        <fullName evidence="5">Putative acetyltransferase</fullName>
    </submittedName>
</protein>
<dbReference type="PROSITE" id="PS51186">
    <property type="entry name" value="GNAT"/>
    <property type="match status" value="1"/>
</dbReference>
<comment type="caution">
    <text evidence="5">The sequence shown here is derived from an EMBL/GenBank/DDBJ whole genome shotgun (WGS) entry which is preliminary data.</text>
</comment>
<dbReference type="EMBL" id="CAJB01000127">
    <property type="protein sequence ID" value="CCH77671.1"/>
    <property type="molecule type" value="Genomic_DNA"/>
</dbReference>
<organism evidence="5 6">
    <name type="scientific">Nostocoides japonicum T1-X7</name>
    <dbReference type="NCBI Taxonomy" id="1194083"/>
    <lineage>
        <taxon>Bacteria</taxon>
        <taxon>Bacillati</taxon>
        <taxon>Actinomycetota</taxon>
        <taxon>Actinomycetes</taxon>
        <taxon>Micrococcales</taxon>
        <taxon>Intrasporangiaceae</taxon>
        <taxon>Nostocoides</taxon>
    </lineage>
</organism>
<feature type="region of interest" description="Disordered" evidence="3">
    <location>
        <begin position="177"/>
        <end position="200"/>
    </location>
</feature>
<dbReference type="GO" id="GO:0016747">
    <property type="term" value="F:acyltransferase activity, transferring groups other than amino-acyl groups"/>
    <property type="evidence" value="ECO:0007669"/>
    <property type="project" value="InterPro"/>
</dbReference>
<keyword evidence="2" id="KW-0012">Acyltransferase</keyword>
<feature type="domain" description="N-acetyltransferase" evidence="4">
    <location>
        <begin position="212"/>
        <end position="344"/>
    </location>
</feature>
<keyword evidence="6" id="KW-1185">Reference proteome</keyword>